<sequence>MADLQTVSILLLGDDGVGKSTFLSRLSLLRRESGLASDKSAPPLLRDGDQPFVLDLRTCLVTLRLEFSDTASPENWRCLRPDMIIMCFDISSRPSLASLASLWIKEIRTVFAHSDSLPILVLGLKRDLRREDDPAGVVYPQEAYAIAQQMRADMYLECSAATGTLMAEVLEDVCRRAAGTTTPEGGQSEGTCRVM</sequence>
<dbReference type="GO" id="GO:0007264">
    <property type="term" value="P:small GTPase-mediated signal transduction"/>
    <property type="evidence" value="ECO:0007669"/>
    <property type="project" value="InterPro"/>
</dbReference>
<dbReference type="InterPro" id="IPR027417">
    <property type="entry name" value="P-loop_NTPase"/>
</dbReference>
<dbReference type="HOGENOM" id="CLU_041217_21_4_1"/>
<dbReference type="Gene3D" id="3.40.50.300">
    <property type="entry name" value="P-loop containing nucleotide triphosphate hydrolases"/>
    <property type="match status" value="1"/>
</dbReference>
<dbReference type="SUPFAM" id="SSF52540">
    <property type="entry name" value="P-loop containing nucleoside triphosphate hydrolases"/>
    <property type="match status" value="1"/>
</dbReference>
<proteinExistence type="predicted"/>
<evidence type="ECO:0000313" key="3">
    <source>
        <dbReference type="EMBL" id="EFX04233.1"/>
    </source>
</evidence>
<dbReference type="STRING" id="655863.F0XDE2"/>
<dbReference type="AlphaFoldDB" id="F0XDE2"/>
<dbReference type="OrthoDB" id="25896at2759"/>
<dbReference type="PROSITE" id="PS51419">
    <property type="entry name" value="RAB"/>
    <property type="match status" value="1"/>
</dbReference>
<keyword evidence="2" id="KW-0342">GTP-binding</keyword>
<evidence type="ECO:0000256" key="1">
    <source>
        <dbReference type="ARBA" id="ARBA00022741"/>
    </source>
</evidence>
<dbReference type="GO" id="GO:0003924">
    <property type="term" value="F:GTPase activity"/>
    <property type="evidence" value="ECO:0007669"/>
    <property type="project" value="InterPro"/>
</dbReference>
<evidence type="ECO:0000256" key="2">
    <source>
        <dbReference type="ARBA" id="ARBA00023134"/>
    </source>
</evidence>
<keyword evidence="1" id="KW-0547">Nucleotide-binding</keyword>
<gene>
    <name evidence="3" type="ORF">CMQ_1161</name>
</gene>
<dbReference type="EMBL" id="GL629765">
    <property type="protein sequence ID" value="EFX04233.1"/>
    <property type="molecule type" value="Genomic_DNA"/>
</dbReference>
<protein>
    <submittedName>
        <fullName evidence="3">Rho-like protein</fullName>
    </submittedName>
</protein>
<dbReference type="SMART" id="SM00175">
    <property type="entry name" value="RAB"/>
    <property type="match status" value="1"/>
</dbReference>
<dbReference type="GeneID" id="25974009"/>
<dbReference type="PANTHER" id="PTHR24072">
    <property type="entry name" value="RHO FAMILY GTPASE"/>
    <property type="match status" value="1"/>
</dbReference>
<dbReference type="GO" id="GO:0005525">
    <property type="term" value="F:GTP binding"/>
    <property type="evidence" value="ECO:0007669"/>
    <property type="project" value="UniProtKB-KW"/>
</dbReference>
<dbReference type="InParanoid" id="F0XDE2"/>
<dbReference type="SMART" id="SM00174">
    <property type="entry name" value="RHO"/>
    <property type="match status" value="1"/>
</dbReference>
<dbReference type="eggNOG" id="KOG0393">
    <property type="taxonomic scope" value="Eukaryota"/>
</dbReference>
<dbReference type="InterPro" id="IPR001806">
    <property type="entry name" value="Small_GTPase"/>
</dbReference>
<reference evidence="3 4" key="1">
    <citation type="journal article" date="2011" name="Proc. Natl. Acad. Sci. U.S.A.">
        <title>Genome and transcriptome analyses of the mountain pine beetle-fungal symbiont Grosmannia clavigera, a lodgepole pine pathogen.</title>
        <authorList>
            <person name="DiGuistini S."/>
            <person name="Wang Y."/>
            <person name="Liao N.Y."/>
            <person name="Taylor G."/>
            <person name="Tanguay P."/>
            <person name="Feau N."/>
            <person name="Henrissat B."/>
            <person name="Chan S.K."/>
            <person name="Hesse-Orce U."/>
            <person name="Alamouti S.M."/>
            <person name="Tsui C.K.M."/>
            <person name="Docking R.T."/>
            <person name="Levasseur A."/>
            <person name="Haridas S."/>
            <person name="Robertson G."/>
            <person name="Birol I."/>
            <person name="Holt R.A."/>
            <person name="Marra M.A."/>
            <person name="Hamelin R.C."/>
            <person name="Hirst M."/>
            <person name="Jones S.J.M."/>
            <person name="Bohlmann J."/>
            <person name="Breuil C."/>
        </authorList>
    </citation>
    <scope>NUCLEOTIDE SEQUENCE [LARGE SCALE GENOMIC DNA]</scope>
    <source>
        <strain evidence="4">kw1407 / UAMH 11150</strain>
    </source>
</reference>
<dbReference type="Pfam" id="PF00071">
    <property type="entry name" value="Ras"/>
    <property type="match status" value="1"/>
</dbReference>
<dbReference type="InterPro" id="IPR003578">
    <property type="entry name" value="Small_GTPase_Rho"/>
</dbReference>
<organism evidence="4">
    <name type="scientific">Grosmannia clavigera (strain kw1407 / UAMH 11150)</name>
    <name type="common">Blue stain fungus</name>
    <name type="synonym">Graphiocladiella clavigera</name>
    <dbReference type="NCBI Taxonomy" id="655863"/>
    <lineage>
        <taxon>Eukaryota</taxon>
        <taxon>Fungi</taxon>
        <taxon>Dikarya</taxon>
        <taxon>Ascomycota</taxon>
        <taxon>Pezizomycotina</taxon>
        <taxon>Sordariomycetes</taxon>
        <taxon>Sordariomycetidae</taxon>
        <taxon>Ophiostomatales</taxon>
        <taxon>Ophiostomataceae</taxon>
        <taxon>Leptographium</taxon>
    </lineage>
</organism>
<dbReference type="RefSeq" id="XP_014173715.1">
    <property type="nucleotide sequence ID" value="XM_014318240.1"/>
</dbReference>
<dbReference type="Proteomes" id="UP000007796">
    <property type="component" value="Unassembled WGS sequence"/>
</dbReference>
<dbReference type="PRINTS" id="PR00449">
    <property type="entry name" value="RASTRNSFRMNG"/>
</dbReference>
<keyword evidence="4" id="KW-1185">Reference proteome</keyword>
<name>F0XDE2_GROCL</name>
<evidence type="ECO:0000313" key="4">
    <source>
        <dbReference type="Proteomes" id="UP000007796"/>
    </source>
</evidence>
<accession>F0XDE2</accession>